<dbReference type="InterPro" id="IPR036291">
    <property type="entry name" value="NAD(P)-bd_dom_sf"/>
</dbReference>
<dbReference type="GeneID" id="24098909"/>
<keyword evidence="2" id="KW-1185">Reference proteome</keyword>
<dbReference type="EMBL" id="HE797138">
    <property type="protein sequence ID" value="CCM03998.1"/>
    <property type="molecule type" value="Genomic_DNA"/>
</dbReference>
<evidence type="ECO:0000313" key="2">
    <source>
        <dbReference type="Proteomes" id="UP000006352"/>
    </source>
</evidence>
<dbReference type="HOGENOM" id="CLU_071330_5_1_1"/>
<dbReference type="InParanoid" id="J4GAR2"/>
<dbReference type="Proteomes" id="UP000006352">
    <property type="component" value="Unassembled WGS sequence"/>
</dbReference>
<accession>J4GAR2</accession>
<dbReference type="PANTHER" id="PTHR14097">
    <property type="entry name" value="OXIDOREDUCTASE HTATIP2"/>
    <property type="match status" value="1"/>
</dbReference>
<reference evidence="1 2" key="1">
    <citation type="journal article" date="2012" name="Appl. Environ. Microbiol.">
        <title>Short-read sequencing for genomic analysis of the brown rot fungus Fibroporia radiculosa.</title>
        <authorList>
            <person name="Tang J.D."/>
            <person name="Perkins A.D."/>
            <person name="Sonstegard T.S."/>
            <person name="Schroeder S.G."/>
            <person name="Burgess S.C."/>
            <person name="Diehl S.V."/>
        </authorList>
    </citation>
    <scope>NUCLEOTIDE SEQUENCE [LARGE SCALE GENOMIC DNA]</scope>
    <source>
        <strain evidence="1 2">TFFH 294</strain>
    </source>
</reference>
<evidence type="ECO:0008006" key="3">
    <source>
        <dbReference type="Google" id="ProtNLM"/>
    </source>
</evidence>
<protein>
    <recommendedName>
        <fullName evidence="3">NAD(P)-binding domain-containing protein</fullName>
    </recommendedName>
</protein>
<gene>
    <name evidence="1" type="ORF">FIBRA_06155</name>
</gene>
<evidence type="ECO:0000313" key="1">
    <source>
        <dbReference type="EMBL" id="CCM03998.1"/>
    </source>
</evidence>
<organism evidence="1 2">
    <name type="scientific">Fibroporia radiculosa</name>
    <dbReference type="NCBI Taxonomy" id="599839"/>
    <lineage>
        <taxon>Eukaryota</taxon>
        <taxon>Fungi</taxon>
        <taxon>Dikarya</taxon>
        <taxon>Basidiomycota</taxon>
        <taxon>Agaricomycotina</taxon>
        <taxon>Agaricomycetes</taxon>
        <taxon>Polyporales</taxon>
        <taxon>Fibroporiaceae</taxon>
        <taxon>Fibroporia</taxon>
    </lineage>
</organism>
<dbReference type="Gene3D" id="3.40.50.720">
    <property type="entry name" value="NAD(P)-binding Rossmann-like Domain"/>
    <property type="match status" value="1"/>
</dbReference>
<name>J4GAR2_9APHY</name>
<dbReference type="AlphaFoldDB" id="J4GAR2"/>
<proteinExistence type="predicted"/>
<dbReference type="SUPFAM" id="SSF51735">
    <property type="entry name" value="NAD(P)-binding Rossmann-fold domains"/>
    <property type="match status" value="1"/>
</dbReference>
<dbReference type="OrthoDB" id="9975943at2759"/>
<dbReference type="PANTHER" id="PTHR14097:SF8">
    <property type="entry name" value="NAD(P)-BINDING DOMAIN-CONTAINING PROTEIN"/>
    <property type="match status" value="1"/>
</dbReference>
<dbReference type="RefSeq" id="XP_012183281.1">
    <property type="nucleotide sequence ID" value="XM_012327891.1"/>
</dbReference>
<sequence>MKLLLTGVTGVAGLAIYRAALADSSVNHITLLTRRPIPSWAVLPPDAASKTTVILHKDFLSYPPDLAQRLAAHDACIWALGKSSKGVTEEEYTEMTHGYTLAAAQSLKDAGVGGTRTDGNPFRFVFISGEGVKQDAPWYMPLFSRVKGRAEKDLIALCNSADHMKAHIVRPGYFFPSLQYPEDRKNQRSSTAQWLDYYVLTPLYKLLIPGVIVPVEDLGRFTVGLASGRWANQEVFQNRDMLKLVKEL</sequence>